<organism evidence="4 5">
    <name type="scientific">Brucella cytisi</name>
    <dbReference type="NCBI Taxonomy" id="407152"/>
    <lineage>
        <taxon>Bacteria</taxon>
        <taxon>Pseudomonadati</taxon>
        <taxon>Pseudomonadota</taxon>
        <taxon>Alphaproteobacteria</taxon>
        <taxon>Hyphomicrobiales</taxon>
        <taxon>Brucellaceae</taxon>
        <taxon>Brucella/Ochrobactrum group</taxon>
        <taxon>Brucella</taxon>
    </lineage>
</organism>
<dbReference type="PANTHER" id="PTHR43877">
    <property type="entry name" value="AMINOALKYLPHOSPHONATE N-ACETYLTRANSFERASE-RELATED-RELATED"/>
    <property type="match status" value="1"/>
</dbReference>
<dbReference type="RefSeq" id="WP_071631044.1">
    <property type="nucleotide sequence ID" value="NZ_MOEC01000005.1"/>
</dbReference>
<evidence type="ECO:0000256" key="1">
    <source>
        <dbReference type="ARBA" id="ARBA00022679"/>
    </source>
</evidence>
<protein>
    <submittedName>
        <fullName evidence="4">GNAT family N-acetyltransferase</fullName>
    </submittedName>
</protein>
<dbReference type="EMBL" id="MOEC01000005">
    <property type="protein sequence ID" value="OIS94227.1"/>
    <property type="molecule type" value="Genomic_DNA"/>
</dbReference>
<keyword evidence="2" id="KW-0012">Acyltransferase</keyword>
<dbReference type="InterPro" id="IPR000182">
    <property type="entry name" value="GNAT_dom"/>
</dbReference>
<dbReference type="SUPFAM" id="SSF55729">
    <property type="entry name" value="Acyl-CoA N-acyltransferases (Nat)"/>
    <property type="match status" value="1"/>
</dbReference>
<evidence type="ECO:0000313" key="4">
    <source>
        <dbReference type="EMBL" id="OIS94227.1"/>
    </source>
</evidence>
<dbReference type="CDD" id="cd04301">
    <property type="entry name" value="NAT_SF"/>
    <property type="match status" value="1"/>
</dbReference>
<keyword evidence="5" id="KW-1185">Reference proteome</keyword>
<dbReference type="InterPro" id="IPR016181">
    <property type="entry name" value="Acyl_CoA_acyltransferase"/>
</dbReference>
<reference evidence="4 5" key="1">
    <citation type="submission" date="2016-10" db="EMBL/GenBank/DDBJ databases">
        <title>The Draft Genome Sequence of the Potato Rhizosphere Bacteria Ochrobactrum sp. IPA7.2.</title>
        <authorList>
            <person name="Gogoleva N.E."/>
            <person name="Khlopko Y.A."/>
            <person name="Burygin G.L."/>
            <person name="Plotnikov A.O."/>
        </authorList>
    </citation>
    <scope>NUCLEOTIDE SEQUENCE [LARGE SCALE GENOMIC DNA]</scope>
    <source>
        <strain evidence="4 5">IPA7.2</strain>
    </source>
</reference>
<dbReference type="AlphaFoldDB" id="A0A1J6HPF7"/>
<dbReference type="PROSITE" id="PS51186">
    <property type="entry name" value="GNAT"/>
    <property type="match status" value="1"/>
</dbReference>
<dbReference type="GO" id="GO:0016747">
    <property type="term" value="F:acyltransferase activity, transferring groups other than amino-acyl groups"/>
    <property type="evidence" value="ECO:0007669"/>
    <property type="project" value="InterPro"/>
</dbReference>
<evidence type="ECO:0000313" key="5">
    <source>
        <dbReference type="Proteomes" id="UP000182985"/>
    </source>
</evidence>
<dbReference type="PANTHER" id="PTHR43877:SF2">
    <property type="entry name" value="AMINOALKYLPHOSPHONATE N-ACETYLTRANSFERASE-RELATED"/>
    <property type="match status" value="1"/>
</dbReference>
<dbReference type="Proteomes" id="UP000182985">
    <property type="component" value="Unassembled WGS sequence"/>
</dbReference>
<dbReference type="Gene3D" id="3.40.630.30">
    <property type="match status" value="1"/>
</dbReference>
<sequence length="168" mass="19370">MEEENIIIRRVGKDDVDAFRHIRLEALRLEPAFFASTFEDWHALPSEVWQQRLNEPVFIAFQSEDPVGLIGLLREKGVRSAHRATIVMVYLRKNLRGRGIARELVSAVEKFARDIGVRQLELTVSAENSVAISFYQREGFVEVGRVPGRYIHEGREIDDVLMVRRLVL</sequence>
<dbReference type="Pfam" id="PF00583">
    <property type="entry name" value="Acetyltransf_1"/>
    <property type="match status" value="1"/>
</dbReference>
<evidence type="ECO:0000259" key="3">
    <source>
        <dbReference type="PROSITE" id="PS51186"/>
    </source>
</evidence>
<feature type="domain" description="N-acetyltransferase" evidence="3">
    <location>
        <begin position="6"/>
        <end position="167"/>
    </location>
</feature>
<name>A0A1J6HPF7_9HYPH</name>
<keyword evidence="1 4" id="KW-0808">Transferase</keyword>
<comment type="caution">
    <text evidence="4">The sequence shown here is derived from an EMBL/GenBank/DDBJ whole genome shotgun (WGS) entry which is preliminary data.</text>
</comment>
<evidence type="ECO:0000256" key="2">
    <source>
        <dbReference type="ARBA" id="ARBA00023315"/>
    </source>
</evidence>
<gene>
    <name evidence="4" type="ORF">BLA27_06840</name>
</gene>
<accession>A0A1J6HPF7</accession>
<dbReference type="InterPro" id="IPR050832">
    <property type="entry name" value="Bact_Acetyltransf"/>
</dbReference>
<proteinExistence type="predicted"/>